<reference evidence="1 2" key="1">
    <citation type="submission" date="2020-09" db="EMBL/GenBank/DDBJ databases">
        <title>Sphingomonas sp., a new species isolated from pork steak.</title>
        <authorList>
            <person name="Heidler von Heilborn D."/>
        </authorList>
    </citation>
    <scope>NUCLEOTIDE SEQUENCE [LARGE SCALE GENOMIC DNA]</scope>
    <source>
        <strain evidence="2">S8-3T</strain>
    </source>
</reference>
<sequence>MRRSVMIWQRLRLVLAGLIAVALLNGCAPILLVPPYDEQIDSGLTALYSDTTAFVDRMISLRGTPEGSYAKNSDFYETATAKVGALVVRAEAHRILNDCPSSALVSRAFALARIPEDVRGTIGTLPKDDCQVVLLRLIQDGYGNMAKVHQIQGDAGLPPMAHGQFIDGGVGAQLRAAITVEIAKRAR</sequence>
<evidence type="ECO:0000313" key="1">
    <source>
        <dbReference type="EMBL" id="QNQ11314.1"/>
    </source>
</evidence>
<proteinExistence type="predicted"/>
<organism evidence="1 2">
    <name type="scientific">Sphingomonas alpina</name>
    <dbReference type="NCBI Taxonomy" id="653931"/>
    <lineage>
        <taxon>Bacteria</taxon>
        <taxon>Pseudomonadati</taxon>
        <taxon>Pseudomonadota</taxon>
        <taxon>Alphaproteobacteria</taxon>
        <taxon>Sphingomonadales</taxon>
        <taxon>Sphingomonadaceae</taxon>
        <taxon>Sphingomonas</taxon>
    </lineage>
</organism>
<dbReference type="EMBL" id="CP061038">
    <property type="protein sequence ID" value="QNQ11314.1"/>
    <property type="molecule type" value="Genomic_DNA"/>
</dbReference>
<evidence type="ECO:0000313" key="2">
    <source>
        <dbReference type="Proteomes" id="UP000516148"/>
    </source>
</evidence>
<dbReference type="Proteomes" id="UP000516148">
    <property type="component" value="Chromosome"/>
</dbReference>
<dbReference type="KEGG" id="spap:H3Z74_09300"/>
<keyword evidence="2" id="KW-1185">Reference proteome</keyword>
<accession>A0A7H0LNR1</accession>
<name>A0A7H0LNR1_9SPHN</name>
<protein>
    <submittedName>
        <fullName evidence="1">Uncharacterized protein</fullName>
    </submittedName>
</protein>
<dbReference type="AlphaFoldDB" id="A0A7H0LNR1"/>
<gene>
    <name evidence="1" type="ORF">H3Z74_09300</name>
</gene>